<evidence type="ECO:0000256" key="2">
    <source>
        <dbReference type="SAM" id="MobiDB-lite"/>
    </source>
</evidence>
<dbReference type="InterPro" id="IPR002035">
    <property type="entry name" value="VWF_A"/>
</dbReference>
<dbReference type="EMBL" id="WBJZ01000005">
    <property type="protein sequence ID" value="KAB1659606.1"/>
    <property type="molecule type" value="Genomic_DNA"/>
</dbReference>
<reference evidence="4 5" key="1">
    <citation type="submission" date="2019-09" db="EMBL/GenBank/DDBJ databases">
        <title>Phylogeny of genus Pseudoclavibacter and closely related genus.</title>
        <authorList>
            <person name="Li Y."/>
        </authorList>
    </citation>
    <scope>NUCLEOTIDE SEQUENCE [LARGE SCALE GENOMIC DNA]</scope>
    <source>
        <strain evidence="4 5">DSM 23821</strain>
    </source>
</reference>
<dbReference type="OrthoDB" id="56224at2"/>
<dbReference type="PROSITE" id="PS50234">
    <property type="entry name" value="VWFA"/>
    <property type="match status" value="1"/>
</dbReference>
<dbReference type="InterPro" id="IPR003325">
    <property type="entry name" value="TerD"/>
</dbReference>
<dbReference type="InterPro" id="IPR019303">
    <property type="entry name" value="vWA_TerF_C"/>
</dbReference>
<dbReference type="PANTHER" id="PTHR32097:SF4">
    <property type="entry name" value="GENERAL STRESS PROTEIN 16U"/>
    <property type="match status" value="1"/>
</dbReference>
<organism evidence="4 5">
    <name type="scientific">Pseudoclavibacter chungangensis</name>
    <dbReference type="NCBI Taxonomy" id="587635"/>
    <lineage>
        <taxon>Bacteria</taxon>
        <taxon>Bacillati</taxon>
        <taxon>Actinomycetota</taxon>
        <taxon>Actinomycetes</taxon>
        <taxon>Micrococcales</taxon>
        <taxon>Microbacteriaceae</taxon>
        <taxon>Pseudoclavibacter</taxon>
    </lineage>
</organism>
<dbReference type="RefSeq" id="WP_158039772.1">
    <property type="nucleotide sequence ID" value="NZ_JACCFV010000001.1"/>
</dbReference>
<evidence type="ECO:0000259" key="3">
    <source>
        <dbReference type="PROSITE" id="PS50234"/>
    </source>
</evidence>
<dbReference type="Proteomes" id="UP000467240">
    <property type="component" value="Unassembled WGS sequence"/>
</dbReference>
<dbReference type="Gene3D" id="2.60.60.30">
    <property type="entry name" value="sav2460 like domains"/>
    <property type="match status" value="1"/>
</dbReference>
<name>A0A7J5BZ31_9MICO</name>
<feature type="compositionally biased region" description="Pro residues" evidence="2">
    <location>
        <begin position="182"/>
        <end position="195"/>
    </location>
</feature>
<feature type="compositionally biased region" description="Pro residues" evidence="2">
    <location>
        <begin position="202"/>
        <end position="211"/>
    </location>
</feature>
<dbReference type="SUPFAM" id="SSF53300">
    <property type="entry name" value="vWA-like"/>
    <property type="match status" value="1"/>
</dbReference>
<dbReference type="InterPro" id="IPR051324">
    <property type="entry name" value="Stress/Tellurium_Resist"/>
</dbReference>
<feature type="domain" description="VWFA" evidence="3">
    <location>
        <begin position="257"/>
        <end position="442"/>
    </location>
</feature>
<sequence>MTDLIRGGNTALATDRIEIAVSGASPGTVDLLVFQVGDSGRVRSDADMVFYNQPASPEGAVRLLGPDRVAADLIAVPADVTTLVVSVALDEGAAGSLANVAGLGVTVTDGHEVHRAFASDLSEERAAVLAEIYRRGAGWKLRNVSAGWNAGLAALAREHGVTIEDEPAPTPAAPAESVAPSAPVPPAAPAAPPRGGPIGGPTAPPPAPAPAPQAASGPRTVPGEAALSLEKRQVLDLRKREVHRVLLAKNATGIRARVLLVLDKTGSMTREYRDGVVRRVVERMVPVATQLDDDGTLECYLYADAFLALPDLRVEHLDAWLDEFVHLRGVHGGLDYDGIGFVNSEIPIMREIVSQLRAGDPVPTLVLFFTDGGFSNRRPIIKLITEAAHLPAFWQFVGIGKRGSFGVLEKLDDMGGRVIDNVDFFPVQEIDRMSDDELYRLLLTEFPDWLSGARSLGIVG</sequence>
<comment type="caution">
    <text evidence="4">The sequence shown here is derived from an EMBL/GenBank/DDBJ whole genome shotgun (WGS) entry which is preliminary data.</text>
</comment>
<proteinExistence type="inferred from homology"/>
<dbReference type="InterPro" id="IPR036465">
    <property type="entry name" value="vWFA_dom_sf"/>
</dbReference>
<accession>A0A7J5BZ31</accession>
<comment type="similarity">
    <text evidence="1">Belongs to the CAPAB/TerDEXZ family.</text>
</comment>
<dbReference type="Pfam" id="PF02342">
    <property type="entry name" value="TerD"/>
    <property type="match status" value="1"/>
</dbReference>
<protein>
    <submittedName>
        <fullName evidence="4">Stress protein</fullName>
    </submittedName>
</protein>
<gene>
    <name evidence="4" type="ORF">F8O01_04880</name>
</gene>
<evidence type="ECO:0000313" key="5">
    <source>
        <dbReference type="Proteomes" id="UP000467240"/>
    </source>
</evidence>
<evidence type="ECO:0000256" key="1">
    <source>
        <dbReference type="ARBA" id="ARBA00008775"/>
    </source>
</evidence>
<keyword evidence="5" id="KW-1185">Reference proteome</keyword>
<evidence type="ECO:0000313" key="4">
    <source>
        <dbReference type="EMBL" id="KAB1659606.1"/>
    </source>
</evidence>
<dbReference type="CDD" id="cd06974">
    <property type="entry name" value="TerD_like"/>
    <property type="match status" value="1"/>
</dbReference>
<feature type="region of interest" description="Disordered" evidence="2">
    <location>
        <begin position="164"/>
        <end position="221"/>
    </location>
</feature>
<dbReference type="PANTHER" id="PTHR32097">
    <property type="entry name" value="CAMP-BINDING PROTEIN 1-RELATED"/>
    <property type="match status" value="1"/>
</dbReference>
<dbReference type="AlphaFoldDB" id="A0A7J5BZ31"/>
<dbReference type="Pfam" id="PF10138">
    <property type="entry name" value="vWA-TerF-like"/>
    <property type="match status" value="1"/>
</dbReference>